<protein>
    <submittedName>
        <fullName evidence="3">Uncharacterized protein</fullName>
    </submittedName>
</protein>
<keyword evidence="2" id="KW-1185">Reference proteome</keyword>
<organism evidence="2 3">
    <name type="scientific">Trichobilharzia regenti</name>
    <name type="common">Nasal bird schistosome</name>
    <dbReference type="NCBI Taxonomy" id="157069"/>
    <lineage>
        <taxon>Eukaryota</taxon>
        <taxon>Metazoa</taxon>
        <taxon>Spiralia</taxon>
        <taxon>Lophotrochozoa</taxon>
        <taxon>Platyhelminthes</taxon>
        <taxon>Trematoda</taxon>
        <taxon>Digenea</taxon>
        <taxon>Strigeidida</taxon>
        <taxon>Schistosomatoidea</taxon>
        <taxon>Schistosomatidae</taxon>
        <taxon>Trichobilharzia</taxon>
    </lineage>
</organism>
<reference evidence="3" key="2">
    <citation type="submission" date="2023-11" db="UniProtKB">
        <authorList>
            <consortium name="WormBaseParasite"/>
        </authorList>
    </citation>
    <scope>IDENTIFICATION</scope>
</reference>
<dbReference type="AlphaFoldDB" id="A0AA85JUW6"/>
<feature type="transmembrane region" description="Helical" evidence="1">
    <location>
        <begin position="21"/>
        <end position="38"/>
    </location>
</feature>
<proteinExistence type="predicted"/>
<sequence>MNKMCFTSSKFSSLSTTLHTRLVRLCAIWYVLILFYFADVGSHPLSEREHLNFKWNDFTFVDKDLAKSIICSPQANQDICSHLEKLLDLSKFLSMEALSEFFCYANPCVQIPSSSSTALNSPRKEKRSLCNIDGCYSDGY</sequence>
<keyword evidence="1" id="KW-1133">Transmembrane helix</keyword>
<reference evidence="2" key="1">
    <citation type="submission" date="2022-06" db="EMBL/GenBank/DDBJ databases">
        <authorList>
            <person name="Berger JAMES D."/>
            <person name="Berger JAMES D."/>
        </authorList>
    </citation>
    <scope>NUCLEOTIDE SEQUENCE [LARGE SCALE GENOMIC DNA]</scope>
</reference>
<keyword evidence="1" id="KW-0812">Transmembrane</keyword>
<dbReference type="WBParaSite" id="TREG1_47070.1">
    <property type="protein sequence ID" value="TREG1_47070.1"/>
    <property type="gene ID" value="TREG1_47070"/>
</dbReference>
<evidence type="ECO:0000313" key="2">
    <source>
        <dbReference type="Proteomes" id="UP000050795"/>
    </source>
</evidence>
<keyword evidence="1" id="KW-0472">Membrane</keyword>
<dbReference type="Proteomes" id="UP000050795">
    <property type="component" value="Unassembled WGS sequence"/>
</dbReference>
<evidence type="ECO:0000256" key="1">
    <source>
        <dbReference type="SAM" id="Phobius"/>
    </source>
</evidence>
<accession>A0AA85JUW6</accession>
<evidence type="ECO:0000313" key="3">
    <source>
        <dbReference type="WBParaSite" id="TREG1_47070.1"/>
    </source>
</evidence>
<name>A0AA85JUW6_TRIRE</name>